<dbReference type="Proteomes" id="UP001152321">
    <property type="component" value="Unassembled WGS sequence"/>
</dbReference>
<accession>A0ABT6DG13</accession>
<dbReference type="Gene3D" id="1.25.40.10">
    <property type="entry name" value="Tetratricopeptide repeat domain"/>
    <property type="match status" value="1"/>
</dbReference>
<dbReference type="RefSeq" id="WP_277577260.1">
    <property type="nucleotide sequence ID" value="NZ_JANRMI010000001.1"/>
</dbReference>
<dbReference type="SUPFAM" id="SSF53756">
    <property type="entry name" value="UDP-Glycosyltransferase/glycogen phosphorylase"/>
    <property type="match status" value="1"/>
</dbReference>
<evidence type="ECO:0000313" key="2">
    <source>
        <dbReference type="Proteomes" id="UP001152321"/>
    </source>
</evidence>
<evidence type="ECO:0000313" key="1">
    <source>
        <dbReference type="EMBL" id="MDG0815790.1"/>
    </source>
</evidence>
<proteinExistence type="predicted"/>
<dbReference type="Pfam" id="PF14559">
    <property type="entry name" value="TPR_19"/>
    <property type="match status" value="1"/>
</dbReference>
<name>A0ABT6DG13_9BACT</name>
<comment type="caution">
    <text evidence="1">The sequence shown here is derived from an EMBL/GenBank/DDBJ whole genome shotgun (WGS) entry which is preliminary data.</text>
</comment>
<dbReference type="EMBL" id="JANRMI010000001">
    <property type="protein sequence ID" value="MDG0815790.1"/>
    <property type="molecule type" value="Genomic_DNA"/>
</dbReference>
<sequence>MKPLPRIQDLPTEFQATIEWLLRVEDYQLAKSLLERVLAHGPQDNPALMDYQAMVLYHGKFYHEAQEVAERTLKLIPGNVNASYNLARCQNASGRPDLAEQAMLPVLAANPQWPSAIIDMAVYVCSQGRFDEAYEMLLKAQQSLPAGHTEQEIVRFNLGWHLIRKGKFKEGMECLRIGRKLRIWGAYSNNLVKPVLEKHTNIQGKRVAIIGEGGAGDEIINARFAQVLKERGAIPMMVTGQKLEGILSNARDMAWAGNRKDLSNMEFDYWAPAMDMPQILDLDLHEIPSGAYLQASPEYLSKWRTMIPPNKKIKIGLRWQGNPLYERDLYRSVPFTEFKTFFGNPNFEFYSLQRDSGVEELDPGSPVKDLSAELKTWEDTAAAISCLDLVISSCTSIAHLAAALGKKTWVYTPINHYYIWASPGEKSAWYPDVTLFKQTTFKEWSDCTSQMKPLLEALAASGKSELVEV</sequence>
<dbReference type="Gene3D" id="3.40.50.2000">
    <property type="entry name" value="Glycogen Phosphorylase B"/>
    <property type="match status" value="1"/>
</dbReference>
<dbReference type="SUPFAM" id="SSF48452">
    <property type="entry name" value="TPR-like"/>
    <property type="match status" value="1"/>
</dbReference>
<keyword evidence="2" id="KW-1185">Reference proteome</keyword>
<organism evidence="1 2">
    <name type="scientific">Bdellovibrio svalbardensis</name>
    <dbReference type="NCBI Taxonomy" id="2972972"/>
    <lineage>
        <taxon>Bacteria</taxon>
        <taxon>Pseudomonadati</taxon>
        <taxon>Bdellovibrionota</taxon>
        <taxon>Bdellovibrionia</taxon>
        <taxon>Bdellovibrionales</taxon>
        <taxon>Pseudobdellovibrionaceae</taxon>
        <taxon>Bdellovibrio</taxon>
    </lineage>
</organism>
<protein>
    <submittedName>
        <fullName evidence="1">Tetratricopeptide repeat protein</fullName>
    </submittedName>
</protein>
<dbReference type="InterPro" id="IPR011990">
    <property type="entry name" value="TPR-like_helical_dom_sf"/>
</dbReference>
<gene>
    <name evidence="1" type="ORF">NWE73_05420</name>
</gene>
<reference evidence="1" key="1">
    <citation type="submission" date="2022-08" db="EMBL/GenBank/DDBJ databases">
        <title>Novel Bdellovibrio Species Isolated from Svalbard: Designation Bdellovibrio svalbardensis.</title>
        <authorList>
            <person name="Mitchell R.J."/>
            <person name="Choi S.Y."/>
        </authorList>
    </citation>
    <scope>NUCLEOTIDE SEQUENCE</scope>
    <source>
        <strain evidence="1">PAP01</strain>
    </source>
</reference>